<gene>
    <name evidence="3" type="primary">pyrR</name>
    <name evidence="3" type="ORF">F2Q65_08860</name>
</gene>
<keyword evidence="3" id="KW-0808">Transferase</keyword>
<feature type="domain" description="Phosphoribosyltransferase" evidence="2">
    <location>
        <begin position="5"/>
        <end position="146"/>
    </location>
</feature>
<dbReference type="EMBL" id="VWXX01000010">
    <property type="protein sequence ID" value="KAA6185377.1"/>
    <property type="molecule type" value="Genomic_DNA"/>
</dbReference>
<dbReference type="CDD" id="cd06223">
    <property type="entry name" value="PRTases_typeI"/>
    <property type="match status" value="1"/>
</dbReference>
<evidence type="ECO:0000313" key="3">
    <source>
        <dbReference type="EMBL" id="KAA6185377.1"/>
    </source>
</evidence>
<evidence type="ECO:0000259" key="2">
    <source>
        <dbReference type="Pfam" id="PF00156"/>
    </source>
</evidence>
<accession>A0A5M8FKZ1</accession>
<protein>
    <submittedName>
        <fullName evidence="3">Bifunctional pyr operon transcriptional regulator/uracil phosphoribosyltransferase PyrR</fullName>
        <ecNumber evidence="3">2.4.2.9</ecNumber>
    </submittedName>
</protein>
<dbReference type="RefSeq" id="WP_150092513.1">
    <property type="nucleotide sequence ID" value="NZ_JBFUOH010000125.1"/>
</dbReference>
<dbReference type="Pfam" id="PF00156">
    <property type="entry name" value="Pribosyltran"/>
    <property type="match status" value="1"/>
</dbReference>
<feature type="region of interest" description="Disordered" evidence="1">
    <location>
        <begin position="173"/>
        <end position="202"/>
    </location>
</feature>
<dbReference type="InterPro" id="IPR050137">
    <property type="entry name" value="PyrR_bifunctional"/>
</dbReference>
<comment type="caution">
    <text evidence="3">The sequence shown here is derived from an EMBL/GenBank/DDBJ whole genome shotgun (WGS) entry which is preliminary data.</text>
</comment>
<dbReference type="NCBIfam" id="NF003545">
    <property type="entry name" value="PRK05205.1-1"/>
    <property type="match status" value="1"/>
</dbReference>
<organism evidence="3 4">
    <name type="scientific">Thiohalocapsa marina</name>
    <dbReference type="NCBI Taxonomy" id="424902"/>
    <lineage>
        <taxon>Bacteria</taxon>
        <taxon>Pseudomonadati</taxon>
        <taxon>Pseudomonadota</taxon>
        <taxon>Gammaproteobacteria</taxon>
        <taxon>Chromatiales</taxon>
        <taxon>Chromatiaceae</taxon>
        <taxon>Thiohalocapsa</taxon>
    </lineage>
</organism>
<reference evidence="3 4" key="1">
    <citation type="submission" date="2019-09" db="EMBL/GenBank/DDBJ databases">
        <title>Whole-genome sequence of the purple sulfur bacterium Thiohalocapsa marina DSM 19078.</title>
        <authorList>
            <person name="Kyndt J.A."/>
            <person name="Meyer T.E."/>
        </authorList>
    </citation>
    <scope>NUCLEOTIDE SEQUENCE [LARGE SCALE GENOMIC DNA]</scope>
    <source>
        <strain evidence="3 4">DSM 19078</strain>
    </source>
</reference>
<evidence type="ECO:0000313" key="4">
    <source>
        <dbReference type="Proteomes" id="UP000322981"/>
    </source>
</evidence>
<evidence type="ECO:0000256" key="1">
    <source>
        <dbReference type="SAM" id="MobiDB-lite"/>
    </source>
</evidence>
<dbReference type="GO" id="GO:0004845">
    <property type="term" value="F:uracil phosphoribosyltransferase activity"/>
    <property type="evidence" value="ECO:0007669"/>
    <property type="project" value="UniProtKB-EC"/>
</dbReference>
<proteinExistence type="predicted"/>
<dbReference type="InterPro" id="IPR029057">
    <property type="entry name" value="PRTase-like"/>
</dbReference>
<dbReference type="AlphaFoldDB" id="A0A5M8FKZ1"/>
<dbReference type="OrthoDB" id="9802227at2"/>
<feature type="compositionally biased region" description="Acidic residues" evidence="1">
    <location>
        <begin position="192"/>
        <end position="202"/>
    </location>
</feature>
<name>A0A5M8FKZ1_9GAMM</name>
<dbReference type="EC" id="2.4.2.9" evidence="3"/>
<dbReference type="Gene3D" id="3.40.50.2020">
    <property type="match status" value="1"/>
</dbReference>
<keyword evidence="3" id="KW-0328">Glycosyltransferase</keyword>
<dbReference type="Proteomes" id="UP000322981">
    <property type="component" value="Unassembled WGS sequence"/>
</dbReference>
<sequence>MSTNDTFKDAAAVDAAIRGMADDLRALFAARGIQNPLMIGIHTGGVWVAQRLHALLELSDPLGHLDISFYRDDFTRIGLHPQVRPSHLPEAVDDRHICLVDDVLQSGRTIRAALNVLFDYGRPASVMLAILAERDGRELPIEPDVVGLEVRLGPGEQIKLSGPEPLQLLHGQIPHERSHDRRRAGDQTGDAAGDEAGDNAGA</sequence>
<dbReference type="SUPFAM" id="SSF53271">
    <property type="entry name" value="PRTase-like"/>
    <property type="match status" value="1"/>
</dbReference>
<keyword evidence="4" id="KW-1185">Reference proteome</keyword>
<dbReference type="InterPro" id="IPR000836">
    <property type="entry name" value="PRTase_dom"/>
</dbReference>
<dbReference type="PANTHER" id="PTHR11608:SF0">
    <property type="entry name" value="BIFUNCTIONAL PROTEIN PYRR"/>
    <property type="match status" value="1"/>
</dbReference>
<dbReference type="PANTHER" id="PTHR11608">
    <property type="entry name" value="BIFUNCTIONAL PROTEIN PYRR"/>
    <property type="match status" value="1"/>
</dbReference>
<feature type="compositionally biased region" description="Basic and acidic residues" evidence="1">
    <location>
        <begin position="173"/>
        <end position="185"/>
    </location>
</feature>